<dbReference type="Gene3D" id="3.40.50.300">
    <property type="entry name" value="P-loop containing nucleotide triphosphate hydrolases"/>
    <property type="match status" value="1"/>
</dbReference>
<evidence type="ECO:0000313" key="1">
    <source>
        <dbReference type="EMBL" id="PHM35940.1"/>
    </source>
</evidence>
<dbReference type="EMBL" id="FTLG01000089">
    <property type="protein sequence ID" value="SIP73239.1"/>
    <property type="molecule type" value="Genomic_DNA"/>
</dbReference>
<dbReference type="Proteomes" id="UP000224871">
    <property type="component" value="Unassembled WGS sequence"/>
</dbReference>
<organism evidence="2 3">
    <name type="scientific">Xenorhabdus innexi</name>
    <dbReference type="NCBI Taxonomy" id="290109"/>
    <lineage>
        <taxon>Bacteria</taxon>
        <taxon>Pseudomonadati</taxon>
        <taxon>Pseudomonadota</taxon>
        <taxon>Gammaproteobacteria</taxon>
        <taxon>Enterobacterales</taxon>
        <taxon>Morganellaceae</taxon>
        <taxon>Xenorhabdus</taxon>
    </lineage>
</organism>
<dbReference type="EMBL" id="NIBU01000019">
    <property type="protein sequence ID" value="PHM35940.1"/>
    <property type="molecule type" value="Genomic_DNA"/>
</dbReference>
<evidence type="ECO:0000313" key="2">
    <source>
        <dbReference type="EMBL" id="SIP73239.1"/>
    </source>
</evidence>
<dbReference type="Proteomes" id="UP000196435">
    <property type="component" value="Unassembled WGS sequence"/>
</dbReference>
<dbReference type="RefSeq" id="WP_086956725.1">
    <property type="nucleotide sequence ID" value="NZ_CAWNQC010000101.1"/>
</dbReference>
<dbReference type="InterPro" id="IPR027417">
    <property type="entry name" value="P-loop_NTPase"/>
</dbReference>
<gene>
    <name evidence="1" type="ORF">Xinn_02010</name>
    <name evidence="2" type="ORF">XIS1_1790045</name>
</gene>
<dbReference type="Gene3D" id="3.30.420.280">
    <property type="match status" value="1"/>
</dbReference>
<dbReference type="OrthoDB" id="5440754at2"/>
<name>A0A1N6MWX2_9GAMM</name>
<dbReference type="AlphaFoldDB" id="A0A1N6MWX2"/>
<evidence type="ECO:0000313" key="3">
    <source>
        <dbReference type="Proteomes" id="UP000196435"/>
    </source>
</evidence>
<evidence type="ECO:0000313" key="4">
    <source>
        <dbReference type="Proteomes" id="UP000224871"/>
    </source>
</evidence>
<evidence type="ECO:0008006" key="5">
    <source>
        <dbReference type="Google" id="ProtNLM"/>
    </source>
</evidence>
<reference evidence="1 4" key="3">
    <citation type="journal article" date="2017" name="Nat. Microbiol.">
        <title>Natural product diversity associated with the nematode symbionts Photorhabdus and Xenorhabdus.</title>
        <authorList>
            <person name="Tobias N.J."/>
            <person name="Wolff H."/>
            <person name="Djahanschiri B."/>
            <person name="Grundmann F."/>
            <person name="Kronenwerth M."/>
            <person name="Shi Y.M."/>
            <person name="Simonyi S."/>
            <person name="Grun P."/>
            <person name="Shapiro-Ilan D."/>
            <person name="Pidot S.J."/>
            <person name="Stinear T.P."/>
            <person name="Ebersberger I."/>
            <person name="Bode H.B."/>
        </authorList>
    </citation>
    <scope>NUCLEOTIDE SEQUENCE [LARGE SCALE GENOMIC DNA]</scope>
    <source>
        <strain evidence="1 4">DSM 16336</strain>
    </source>
</reference>
<proteinExistence type="predicted"/>
<reference evidence="2" key="1">
    <citation type="submission" date="2016-12" db="EMBL/GenBank/DDBJ databases">
        <authorList>
            <person name="Song W.-J."/>
            <person name="Kurnit D.M."/>
        </authorList>
    </citation>
    <scope>NUCLEOTIDE SEQUENCE [LARGE SCALE GENOMIC DNA]</scope>
    <source>
        <strain evidence="2">HGB1681</strain>
    </source>
</reference>
<protein>
    <recommendedName>
        <fullName evidence="5">Terminase large subunit</fullName>
    </recommendedName>
</protein>
<accession>A0A1N6MWX2</accession>
<reference evidence="3" key="2">
    <citation type="submission" date="2016-12" db="EMBL/GenBank/DDBJ databases">
        <authorList>
            <person name="Gaudriault S."/>
        </authorList>
    </citation>
    <scope>NUCLEOTIDE SEQUENCE [LARGE SCALE GENOMIC DNA]</scope>
    <source>
        <strain evidence="3">HGB1681 (deposited as PTA-6826 in the American Type Culture Collection)</strain>
    </source>
</reference>
<sequence length="508" mass="57579">MARLEVDLSFDKHQTLLQMHRSNAYIRGVIGPAGSAKTTKAFKDLIIRSLIQSPANADRTRYTRWVVIRNTNKQLKRNTLETFKLAMGGLMNYSHVVESPNILATWQMDLPDGTRIHSEWQFAAMDSEAALGDALGAEMTGVMIDEASEIPEEIVEVISTRIGRYPSAVRGTPTWTGMLFTTNGPKESHWLYTWSLQKKPIWEKIEREIGRPYFELFKQPPALLRPKDPGGEWIPNPKAENIHNLADGYNYYYKMLGNSDDYIRAYVEGMFSPLKTGKVVFPEFRVPLHVIPRNSVRIPDGAPVYLAFDFGRTPVMLIGIGTKTGRIVITDEVMGEAMAVSTLFDGYCRPVLMQKYTRNVIAGAWGDPAGADKGQAVELSPFGVLRQRKIPISVPWDTRNKLEPRIEAVSRRLRTLDSEGVPMLQICDNCVMTIKAIDDKYIYENIKGKTDTVMETPTKSHIGWVSDLMDALQYLCLGYDVVNSRSDNAPDERVKPRTRYHFVRRKRV</sequence>
<keyword evidence="4" id="KW-1185">Reference proteome</keyword>